<feature type="region of interest" description="Disordered" evidence="14">
    <location>
        <begin position="177"/>
        <end position="197"/>
    </location>
</feature>
<evidence type="ECO:0000256" key="7">
    <source>
        <dbReference type="ARBA" id="ARBA00022840"/>
    </source>
</evidence>
<feature type="binding site" evidence="10">
    <location>
        <begin position="18"/>
        <end position="23"/>
    </location>
    <ligand>
        <name>substrate</name>
    </ligand>
</feature>
<evidence type="ECO:0000313" key="16">
    <source>
        <dbReference type="Proteomes" id="UP000317318"/>
    </source>
</evidence>
<dbReference type="InterPro" id="IPR027417">
    <property type="entry name" value="P-loop_NTPase"/>
</dbReference>
<evidence type="ECO:0000256" key="14">
    <source>
        <dbReference type="SAM" id="MobiDB-lite"/>
    </source>
</evidence>
<evidence type="ECO:0000256" key="9">
    <source>
        <dbReference type="ARBA" id="ARBA00049563"/>
    </source>
</evidence>
<dbReference type="Gene3D" id="3.40.50.300">
    <property type="entry name" value="P-loop containing nucleotide triphosphate hydrolases"/>
    <property type="match status" value="1"/>
</dbReference>
<evidence type="ECO:0000256" key="13">
    <source>
        <dbReference type="RuleBase" id="RU003785"/>
    </source>
</evidence>
<sequence>MLLPPELLRRCIFLTGPTACGKTAVSLELAERIGAEIVVMDSMTLYRGMDIGTAKATAEEQARVPHHLIDILEPHEEYTVAEYLKAAQQCCEDILARERRPLFVGGTGLYLRSLLRGVFEGPPANWELRRKLEAEAEAEGVETIHAKLRELDPPTAERLHPNDTRRVIRALEVMDATGRPLSEQQQQGPLPEGERPQHVYWLSPPRDWLSDRIDRRVDQMIEGGLVDEVRTLLKAPHGLSRTARQALGYKEIITHLEEGLTLEDAIATLKTRTRQFAKRQFTWFRNLEECHELPIQADAPASEIVATLIAQIS</sequence>
<evidence type="ECO:0000256" key="5">
    <source>
        <dbReference type="ARBA" id="ARBA00022694"/>
    </source>
</evidence>
<dbReference type="InterPro" id="IPR018022">
    <property type="entry name" value="IPT"/>
</dbReference>
<comment type="subunit">
    <text evidence="10">Monomer.</text>
</comment>
<dbReference type="FunFam" id="1.10.20.140:FF:000001">
    <property type="entry name" value="tRNA dimethylallyltransferase"/>
    <property type="match status" value="1"/>
</dbReference>
<keyword evidence="8 10" id="KW-0460">Magnesium</keyword>
<comment type="catalytic activity">
    <reaction evidence="9 10 11">
        <text>adenosine(37) in tRNA + dimethylallyl diphosphate = N(6)-dimethylallyladenosine(37) in tRNA + diphosphate</text>
        <dbReference type="Rhea" id="RHEA:26482"/>
        <dbReference type="Rhea" id="RHEA-COMP:10162"/>
        <dbReference type="Rhea" id="RHEA-COMP:10375"/>
        <dbReference type="ChEBI" id="CHEBI:33019"/>
        <dbReference type="ChEBI" id="CHEBI:57623"/>
        <dbReference type="ChEBI" id="CHEBI:74411"/>
        <dbReference type="ChEBI" id="CHEBI:74415"/>
        <dbReference type="EC" id="2.5.1.75"/>
    </reaction>
</comment>
<dbReference type="PANTHER" id="PTHR11088:SF60">
    <property type="entry name" value="TRNA DIMETHYLALLYLTRANSFERASE"/>
    <property type="match status" value="1"/>
</dbReference>
<organism evidence="15 16">
    <name type="scientific">Stratiformator vulcanicus</name>
    <dbReference type="NCBI Taxonomy" id="2527980"/>
    <lineage>
        <taxon>Bacteria</taxon>
        <taxon>Pseudomonadati</taxon>
        <taxon>Planctomycetota</taxon>
        <taxon>Planctomycetia</taxon>
        <taxon>Planctomycetales</taxon>
        <taxon>Planctomycetaceae</taxon>
        <taxon>Stratiformator</taxon>
    </lineage>
</organism>
<dbReference type="HAMAP" id="MF_00185">
    <property type="entry name" value="IPP_trans"/>
    <property type="match status" value="1"/>
</dbReference>
<dbReference type="EMBL" id="CP036268">
    <property type="protein sequence ID" value="QDT36221.1"/>
    <property type="molecule type" value="Genomic_DNA"/>
</dbReference>
<dbReference type="NCBIfam" id="TIGR00174">
    <property type="entry name" value="miaA"/>
    <property type="match status" value="1"/>
</dbReference>
<comment type="similarity">
    <text evidence="3 10 13">Belongs to the IPP transferase family.</text>
</comment>
<keyword evidence="7 10" id="KW-0067">ATP-binding</keyword>
<keyword evidence="6 10" id="KW-0547">Nucleotide-binding</keyword>
<feature type="region of interest" description="Interaction with substrate tRNA" evidence="10">
    <location>
        <begin position="41"/>
        <end position="44"/>
    </location>
</feature>
<dbReference type="GO" id="GO:0006400">
    <property type="term" value="P:tRNA modification"/>
    <property type="evidence" value="ECO:0007669"/>
    <property type="project" value="TreeGrafter"/>
</dbReference>
<dbReference type="Gene3D" id="1.10.20.140">
    <property type="match status" value="1"/>
</dbReference>
<evidence type="ECO:0000313" key="15">
    <source>
        <dbReference type="EMBL" id="QDT36221.1"/>
    </source>
</evidence>
<evidence type="ECO:0000256" key="4">
    <source>
        <dbReference type="ARBA" id="ARBA00022679"/>
    </source>
</evidence>
<dbReference type="RefSeq" id="WP_145362441.1">
    <property type="nucleotide sequence ID" value="NZ_CP036268.1"/>
</dbReference>
<dbReference type="EC" id="2.5.1.75" evidence="10"/>
<feature type="site" description="Interaction with substrate tRNA" evidence="10">
    <location>
        <position position="107"/>
    </location>
</feature>
<dbReference type="GO" id="GO:0052381">
    <property type="term" value="F:tRNA dimethylallyltransferase activity"/>
    <property type="evidence" value="ECO:0007669"/>
    <property type="project" value="UniProtKB-UniRule"/>
</dbReference>
<keyword evidence="16" id="KW-1185">Reference proteome</keyword>
<comment type="cofactor">
    <cofactor evidence="1 10">
        <name>Mg(2+)</name>
        <dbReference type="ChEBI" id="CHEBI:18420"/>
    </cofactor>
</comment>
<gene>
    <name evidence="10 15" type="primary">miaA</name>
    <name evidence="15" type="ORF">Pan189_05760</name>
</gene>
<dbReference type="KEGG" id="svp:Pan189_05760"/>
<dbReference type="GO" id="GO:0005524">
    <property type="term" value="F:ATP binding"/>
    <property type="evidence" value="ECO:0007669"/>
    <property type="project" value="UniProtKB-UniRule"/>
</dbReference>
<feature type="binding site" evidence="10">
    <location>
        <begin position="16"/>
        <end position="23"/>
    </location>
    <ligand>
        <name>ATP</name>
        <dbReference type="ChEBI" id="CHEBI:30616"/>
    </ligand>
</feature>
<reference evidence="15 16" key="1">
    <citation type="submission" date="2019-02" db="EMBL/GenBank/DDBJ databases">
        <title>Deep-cultivation of Planctomycetes and their phenomic and genomic characterization uncovers novel biology.</title>
        <authorList>
            <person name="Wiegand S."/>
            <person name="Jogler M."/>
            <person name="Boedeker C."/>
            <person name="Pinto D."/>
            <person name="Vollmers J."/>
            <person name="Rivas-Marin E."/>
            <person name="Kohn T."/>
            <person name="Peeters S.H."/>
            <person name="Heuer A."/>
            <person name="Rast P."/>
            <person name="Oberbeckmann S."/>
            <person name="Bunk B."/>
            <person name="Jeske O."/>
            <person name="Meyerdierks A."/>
            <person name="Storesund J.E."/>
            <person name="Kallscheuer N."/>
            <person name="Luecker S."/>
            <person name="Lage O.M."/>
            <person name="Pohl T."/>
            <person name="Merkel B.J."/>
            <person name="Hornburger P."/>
            <person name="Mueller R.-W."/>
            <person name="Bruemmer F."/>
            <person name="Labrenz M."/>
            <person name="Spormann A.M."/>
            <person name="Op den Camp H."/>
            <person name="Overmann J."/>
            <person name="Amann R."/>
            <person name="Jetten M.S.M."/>
            <person name="Mascher T."/>
            <person name="Medema M.H."/>
            <person name="Devos D.P."/>
            <person name="Kaster A.-K."/>
            <person name="Ovreas L."/>
            <person name="Rohde M."/>
            <person name="Galperin M.Y."/>
            <person name="Jogler C."/>
        </authorList>
    </citation>
    <scope>NUCLEOTIDE SEQUENCE [LARGE SCALE GENOMIC DNA]</scope>
    <source>
        <strain evidence="15 16">Pan189</strain>
    </source>
</reference>
<dbReference type="Pfam" id="PF01715">
    <property type="entry name" value="IPPT"/>
    <property type="match status" value="1"/>
</dbReference>
<comment type="function">
    <text evidence="2 10 12">Catalyzes the transfer of a dimethylallyl group onto the adenine at position 37 in tRNAs that read codons beginning with uridine, leading to the formation of N6-(dimethylallyl)adenosine (i(6)A).</text>
</comment>
<feature type="site" description="Interaction with substrate tRNA" evidence="10">
    <location>
        <position position="129"/>
    </location>
</feature>
<evidence type="ECO:0000256" key="6">
    <source>
        <dbReference type="ARBA" id="ARBA00022741"/>
    </source>
</evidence>
<evidence type="ECO:0000256" key="2">
    <source>
        <dbReference type="ARBA" id="ARBA00003213"/>
    </source>
</evidence>
<comment type="caution">
    <text evidence="10">Lacks conserved residue(s) required for the propagation of feature annotation.</text>
</comment>
<evidence type="ECO:0000256" key="8">
    <source>
        <dbReference type="ARBA" id="ARBA00022842"/>
    </source>
</evidence>
<keyword evidence="5 10" id="KW-0819">tRNA processing</keyword>
<name>A0A517QX57_9PLAN</name>
<dbReference type="InterPro" id="IPR039657">
    <property type="entry name" value="Dimethylallyltransferase"/>
</dbReference>
<dbReference type="PANTHER" id="PTHR11088">
    <property type="entry name" value="TRNA DIMETHYLALLYLTRANSFERASE"/>
    <property type="match status" value="1"/>
</dbReference>
<dbReference type="Proteomes" id="UP000317318">
    <property type="component" value="Chromosome"/>
</dbReference>
<evidence type="ECO:0000256" key="12">
    <source>
        <dbReference type="RuleBase" id="RU003784"/>
    </source>
</evidence>
<protein>
    <recommendedName>
        <fullName evidence="10">tRNA dimethylallyltransferase</fullName>
        <ecNumber evidence="10">2.5.1.75</ecNumber>
    </recommendedName>
    <alternativeName>
        <fullName evidence="10">Dimethylallyl diphosphate:tRNA dimethylallyltransferase</fullName>
        <shortName evidence="10">DMAPP:tRNA dimethylallyltransferase</shortName>
        <shortName evidence="10">DMATase</shortName>
    </alternativeName>
    <alternativeName>
        <fullName evidence="10">Isopentenyl-diphosphate:tRNA isopentenyltransferase</fullName>
        <shortName evidence="10">IPP transferase</shortName>
        <shortName evidence="10">IPPT</shortName>
        <shortName evidence="10">IPTase</shortName>
    </alternativeName>
</protein>
<evidence type="ECO:0000256" key="3">
    <source>
        <dbReference type="ARBA" id="ARBA00005842"/>
    </source>
</evidence>
<evidence type="ECO:0000256" key="10">
    <source>
        <dbReference type="HAMAP-Rule" id="MF_00185"/>
    </source>
</evidence>
<accession>A0A517QX57</accession>
<dbReference type="SUPFAM" id="SSF52540">
    <property type="entry name" value="P-loop containing nucleoside triphosphate hydrolases"/>
    <property type="match status" value="2"/>
</dbReference>
<evidence type="ECO:0000256" key="11">
    <source>
        <dbReference type="RuleBase" id="RU003783"/>
    </source>
</evidence>
<dbReference type="OrthoDB" id="9776390at2"/>
<keyword evidence="4 10" id="KW-0808">Transferase</keyword>
<evidence type="ECO:0000256" key="1">
    <source>
        <dbReference type="ARBA" id="ARBA00001946"/>
    </source>
</evidence>
<dbReference type="AlphaFoldDB" id="A0A517QX57"/>
<proteinExistence type="inferred from homology"/>